<dbReference type="EMBL" id="UXUI01009462">
    <property type="protein sequence ID" value="VDD93765.1"/>
    <property type="molecule type" value="Genomic_DNA"/>
</dbReference>
<organism evidence="4">
    <name type="scientific">Enterobius vermicularis</name>
    <name type="common">Human pinworm</name>
    <dbReference type="NCBI Taxonomy" id="51028"/>
    <lineage>
        <taxon>Eukaryota</taxon>
        <taxon>Metazoa</taxon>
        <taxon>Ecdysozoa</taxon>
        <taxon>Nematoda</taxon>
        <taxon>Chromadorea</taxon>
        <taxon>Rhabditida</taxon>
        <taxon>Spirurina</taxon>
        <taxon>Oxyuridomorpha</taxon>
        <taxon>Oxyuroidea</taxon>
        <taxon>Oxyuridae</taxon>
        <taxon>Enterobius</taxon>
    </lineage>
</organism>
<dbReference type="WBParaSite" id="EVEC_0000907501-mRNA-1">
    <property type="protein sequence ID" value="EVEC_0000907501-mRNA-1"/>
    <property type="gene ID" value="EVEC_0000907501"/>
</dbReference>
<feature type="region of interest" description="Disordered" evidence="1">
    <location>
        <begin position="91"/>
        <end position="119"/>
    </location>
</feature>
<protein>
    <submittedName>
        <fullName evidence="4">C-type lectin domain-containing protein</fullName>
    </submittedName>
</protein>
<evidence type="ECO:0000256" key="1">
    <source>
        <dbReference type="SAM" id="MobiDB-lite"/>
    </source>
</evidence>
<gene>
    <name evidence="2" type="ORF">EVEC_LOCUS8516</name>
</gene>
<evidence type="ECO:0000313" key="2">
    <source>
        <dbReference type="EMBL" id="VDD93765.1"/>
    </source>
</evidence>
<feature type="compositionally biased region" description="Acidic residues" evidence="1">
    <location>
        <begin position="91"/>
        <end position="100"/>
    </location>
</feature>
<evidence type="ECO:0000313" key="4">
    <source>
        <dbReference type="WBParaSite" id="EVEC_0000907501-mRNA-1"/>
    </source>
</evidence>
<dbReference type="Proteomes" id="UP000274131">
    <property type="component" value="Unassembled WGS sequence"/>
</dbReference>
<sequence length="119" mass="13189">MCFDSNSSGMFAYTSSVCRFPFCSFTNLLSFGDLCLDSSANFLFGYHMAQSQWWTDGQTNGLMDRWSPSVHAYNRCCVLVVWKADMHSDDCDGCDSDGDSDTGVRCEGSSDSDGDHDRP</sequence>
<reference evidence="4" key="1">
    <citation type="submission" date="2017-02" db="UniProtKB">
        <authorList>
            <consortium name="WormBaseParasite"/>
        </authorList>
    </citation>
    <scope>IDENTIFICATION</scope>
</reference>
<name>A0A0N4VEG5_ENTVE</name>
<evidence type="ECO:0000313" key="3">
    <source>
        <dbReference type="Proteomes" id="UP000274131"/>
    </source>
</evidence>
<dbReference type="AlphaFoldDB" id="A0A0N4VEG5"/>
<accession>A0A0N4VEG5</accession>
<keyword evidence="3" id="KW-1185">Reference proteome</keyword>
<proteinExistence type="predicted"/>
<reference evidence="2 3" key="2">
    <citation type="submission" date="2018-10" db="EMBL/GenBank/DDBJ databases">
        <authorList>
            <consortium name="Pathogen Informatics"/>
        </authorList>
    </citation>
    <scope>NUCLEOTIDE SEQUENCE [LARGE SCALE GENOMIC DNA]</scope>
</reference>